<dbReference type="CDD" id="cd00413">
    <property type="entry name" value="Glyco_hydrolase_16"/>
    <property type="match status" value="1"/>
</dbReference>
<organism evidence="4 5">
    <name type="scientific">Anaerocolumna aminovalerica</name>
    <dbReference type="NCBI Taxonomy" id="1527"/>
    <lineage>
        <taxon>Bacteria</taxon>
        <taxon>Bacillati</taxon>
        <taxon>Bacillota</taxon>
        <taxon>Clostridia</taxon>
        <taxon>Lachnospirales</taxon>
        <taxon>Lachnospiraceae</taxon>
        <taxon>Anaerocolumna</taxon>
    </lineage>
</organism>
<dbReference type="Gene3D" id="3.20.20.80">
    <property type="entry name" value="Glycosidases"/>
    <property type="match status" value="1"/>
</dbReference>
<dbReference type="InterPro" id="IPR000757">
    <property type="entry name" value="Beta-glucanase-like"/>
</dbReference>
<dbReference type="GO" id="GO:0005975">
    <property type="term" value="P:carbohydrate metabolic process"/>
    <property type="evidence" value="ECO:0007669"/>
    <property type="project" value="InterPro"/>
</dbReference>
<proteinExistence type="inferred from homology"/>
<feature type="chain" id="PRO_5038682713" evidence="2">
    <location>
        <begin position="32"/>
        <end position="950"/>
    </location>
</feature>
<evidence type="ECO:0000256" key="1">
    <source>
        <dbReference type="ARBA" id="ARBA00006865"/>
    </source>
</evidence>
<dbReference type="PROSITE" id="PS51762">
    <property type="entry name" value="GH16_2"/>
    <property type="match status" value="1"/>
</dbReference>
<dbReference type="STRING" id="1527.SAMN04489757_15119"/>
<dbReference type="InterPro" id="IPR017853">
    <property type="entry name" value="GH"/>
</dbReference>
<dbReference type="Pfam" id="PF00722">
    <property type="entry name" value="Glyco_hydro_16"/>
    <property type="match status" value="1"/>
</dbReference>
<name>A0A1I5ISK1_9FIRM</name>
<keyword evidence="5" id="KW-1185">Reference proteome</keyword>
<evidence type="ECO:0000313" key="5">
    <source>
        <dbReference type="Proteomes" id="UP000198806"/>
    </source>
</evidence>
<dbReference type="InterPro" id="IPR050546">
    <property type="entry name" value="Glycosyl_Hydrlase_16"/>
</dbReference>
<sequence>MKKLNVKVYKSILVILAAIMLAASGSTPVAAAATNLVVNGDFEGPFDNKDGASSAFITGWDSDLDGDSDGIGQTKVNVSTGVDGTNSIRIGKGEGGRGQIINNIPEGVEFSLSGWGKVSKNGEIGYLGVDCLNSEGKKLPGGKFGVEFSTTKYIEKIRTFKTVPGTTAVQVYVYKNPSAKGKETYAYFDNISLIQKGVPLPEEILLKNGSFEQDKENWDDWGNAFVVTDVVAKGSKAIKLLDDGGMGQIIEETGSGKTFEITGFGKVDVAGEAAILGVDCFDGANPKPFKKFGIEFTTTEYEQKSLKFTIPERTVMLQVFIYKNPGEGAAYLDGIELKRAGGEIKGPGVITAVKPADYGVFFDDFTNGIDPAKWLIGKAQWGGADVNGGVIPENVTVNNGVVEITGRGDLYEGEIRGITREPSGTLVQRNDGKRTGGVITTKDFYGSGRYEVRAKVLPQLGACSAFWTYFNDGEKNHEIDIEMPGEQSGKKAVNKVMTTTWVVEDYNTTSVVDTPTLFGTENGITDGEWHTYRFDWHTDPADPRVEFFIDDVKVYTSRENIPYAAGRFWLGVWFPNNWAGVPNFDTDTMLIDWVKITPFNEAGDQWLKNYDSTWADLSEYPPMYGIPDVEAVNKHNFAYMHIAEMNDKRAFTDKSIRDFVQQLDDYAIEYQFCDVGFFDANGKMPQTEADIALTHQWITGSRKFKPDQKIIATINGSLWEHVIKSEDIRQNIANECARLITEFKFDGIQVDMEPFRKEHNKDLIDLLQKIRVAIGKDKHLSIATTALEMYLPHEAIVEIANIVDMINPMLYDSNGPGAGEVDTDEEFIEFWRYNILRYSKAIEASNNKDCQLSPTMPVYDTKGYESSPGWPDPNSGIIVYHLPEIENIKNAVIGLRQAIAEGANVYGSGIFWWGCFTSVQYDQRDGQDYAKDRKWWMEEWVNYDLSNIRK</sequence>
<dbReference type="RefSeq" id="WP_091688845.1">
    <property type="nucleotide sequence ID" value="NZ_BAABFM010000041.1"/>
</dbReference>
<accession>A0A1I5ISK1</accession>
<dbReference type="EMBL" id="FOWD01000051">
    <property type="protein sequence ID" value="SFO63379.1"/>
    <property type="molecule type" value="Genomic_DNA"/>
</dbReference>
<evidence type="ECO:0000259" key="3">
    <source>
        <dbReference type="PROSITE" id="PS51762"/>
    </source>
</evidence>
<dbReference type="InterPro" id="IPR001223">
    <property type="entry name" value="Glyco_hydro18_cat"/>
</dbReference>
<dbReference type="SUPFAM" id="SSF49899">
    <property type="entry name" value="Concanavalin A-like lectins/glucanases"/>
    <property type="match status" value="1"/>
</dbReference>
<comment type="similarity">
    <text evidence="1">Belongs to the glycosyl hydrolase 16 family.</text>
</comment>
<dbReference type="Gene3D" id="2.60.120.260">
    <property type="entry name" value="Galactose-binding domain-like"/>
    <property type="match status" value="2"/>
</dbReference>
<reference evidence="4 5" key="1">
    <citation type="submission" date="2016-10" db="EMBL/GenBank/DDBJ databases">
        <authorList>
            <person name="de Groot N.N."/>
        </authorList>
    </citation>
    <scope>NUCLEOTIDE SEQUENCE [LARGE SCALE GENOMIC DNA]</scope>
    <source>
        <strain evidence="4 5">DSM 1283</strain>
    </source>
</reference>
<protein>
    <submittedName>
        <fullName evidence="4">Glycosyl hydrolases family 18</fullName>
    </submittedName>
</protein>
<evidence type="ECO:0000256" key="2">
    <source>
        <dbReference type="SAM" id="SignalP"/>
    </source>
</evidence>
<dbReference type="PANTHER" id="PTHR10963:SF55">
    <property type="entry name" value="GLYCOSIDE HYDROLASE FAMILY 16 PROTEIN"/>
    <property type="match status" value="1"/>
</dbReference>
<dbReference type="OrthoDB" id="9815657at2"/>
<dbReference type="PANTHER" id="PTHR10963">
    <property type="entry name" value="GLYCOSYL HYDROLASE-RELATED"/>
    <property type="match status" value="1"/>
</dbReference>
<dbReference type="Gene3D" id="2.60.120.200">
    <property type="match status" value="1"/>
</dbReference>
<dbReference type="GO" id="GO:0004553">
    <property type="term" value="F:hydrolase activity, hydrolyzing O-glycosyl compounds"/>
    <property type="evidence" value="ECO:0007669"/>
    <property type="project" value="InterPro"/>
</dbReference>
<dbReference type="InterPro" id="IPR013320">
    <property type="entry name" value="ConA-like_dom_sf"/>
</dbReference>
<dbReference type="Pfam" id="PF00704">
    <property type="entry name" value="Glyco_hydro_18"/>
    <property type="match status" value="1"/>
</dbReference>
<evidence type="ECO:0000313" key="4">
    <source>
        <dbReference type="EMBL" id="SFO63379.1"/>
    </source>
</evidence>
<feature type="domain" description="GH16" evidence="3">
    <location>
        <begin position="294"/>
        <end position="602"/>
    </location>
</feature>
<keyword evidence="2" id="KW-0732">Signal</keyword>
<dbReference type="AlphaFoldDB" id="A0A1I5ISK1"/>
<feature type="signal peptide" evidence="2">
    <location>
        <begin position="1"/>
        <end position="31"/>
    </location>
</feature>
<dbReference type="SUPFAM" id="SSF51445">
    <property type="entry name" value="(Trans)glycosidases"/>
    <property type="match status" value="1"/>
</dbReference>
<keyword evidence="4" id="KW-0378">Hydrolase</keyword>
<dbReference type="Proteomes" id="UP000198806">
    <property type="component" value="Unassembled WGS sequence"/>
</dbReference>
<gene>
    <name evidence="4" type="ORF">SAMN04489757_15119</name>
</gene>